<reference evidence="2" key="1">
    <citation type="journal article" date="2019" name="Int. J. Syst. Evol. Microbiol.">
        <title>The Global Catalogue of Microorganisms (GCM) 10K type strain sequencing project: providing services to taxonomists for standard genome sequencing and annotation.</title>
        <authorList>
            <consortium name="The Broad Institute Genomics Platform"/>
            <consortium name="The Broad Institute Genome Sequencing Center for Infectious Disease"/>
            <person name="Wu L."/>
            <person name="Ma J."/>
        </authorList>
    </citation>
    <scope>NUCLEOTIDE SEQUENCE [LARGE SCALE GENOMIC DNA]</scope>
    <source>
        <strain evidence="2">JCM 32105</strain>
    </source>
</reference>
<dbReference type="EMBL" id="BAABFA010000007">
    <property type="protein sequence ID" value="GAA4462173.1"/>
    <property type="molecule type" value="Genomic_DNA"/>
</dbReference>
<accession>A0ABP8N9H9</accession>
<organism evidence="1 2">
    <name type="scientific">Nemorincola caseinilytica</name>
    <dbReference type="NCBI Taxonomy" id="2054315"/>
    <lineage>
        <taxon>Bacteria</taxon>
        <taxon>Pseudomonadati</taxon>
        <taxon>Bacteroidota</taxon>
        <taxon>Chitinophagia</taxon>
        <taxon>Chitinophagales</taxon>
        <taxon>Chitinophagaceae</taxon>
        <taxon>Nemorincola</taxon>
    </lineage>
</organism>
<name>A0ABP8N9H9_9BACT</name>
<dbReference type="RefSeq" id="WP_345078979.1">
    <property type="nucleotide sequence ID" value="NZ_BAABFA010000007.1"/>
</dbReference>
<evidence type="ECO:0000313" key="1">
    <source>
        <dbReference type="EMBL" id="GAA4462173.1"/>
    </source>
</evidence>
<comment type="caution">
    <text evidence="1">The sequence shown here is derived from an EMBL/GenBank/DDBJ whole genome shotgun (WGS) entry which is preliminary data.</text>
</comment>
<evidence type="ECO:0000313" key="2">
    <source>
        <dbReference type="Proteomes" id="UP001500067"/>
    </source>
</evidence>
<dbReference type="Proteomes" id="UP001500067">
    <property type="component" value="Unassembled WGS sequence"/>
</dbReference>
<protein>
    <submittedName>
        <fullName evidence="1">Uncharacterized protein</fullName>
    </submittedName>
</protein>
<gene>
    <name evidence="1" type="ORF">GCM10023093_08250</name>
</gene>
<sequence length="75" mass="8709">MTAAAIREKLHRYIDSTDDRHVEDLLNYVESLEAHDISDADMKELHERADKVLKGKAVVYTVAETHSFIRNNKKR</sequence>
<proteinExistence type="predicted"/>
<keyword evidence="2" id="KW-1185">Reference proteome</keyword>